<evidence type="ECO:0008006" key="3">
    <source>
        <dbReference type="Google" id="ProtNLM"/>
    </source>
</evidence>
<dbReference type="EMBL" id="SDMR01000005">
    <property type="protein sequence ID" value="TBT95282.1"/>
    <property type="molecule type" value="Genomic_DNA"/>
</dbReference>
<gene>
    <name evidence="1" type="ORF">ET996_05580</name>
</gene>
<accession>A0A4Q9KL96</accession>
<dbReference type="RefSeq" id="WP_131171578.1">
    <property type="nucleotide sequence ID" value="NZ_FXTL01000008.1"/>
</dbReference>
<evidence type="ECO:0000313" key="2">
    <source>
        <dbReference type="Proteomes" id="UP000291933"/>
    </source>
</evidence>
<proteinExistence type="predicted"/>
<dbReference type="AlphaFoldDB" id="A0A4Q9KL96"/>
<dbReference type="Gene3D" id="2.180.10.10">
    <property type="entry name" value="RHS repeat-associated core"/>
    <property type="match status" value="1"/>
</dbReference>
<organism evidence="1 2">
    <name type="scientific">Propioniciclava tarda</name>
    <dbReference type="NCBI Taxonomy" id="433330"/>
    <lineage>
        <taxon>Bacteria</taxon>
        <taxon>Bacillati</taxon>
        <taxon>Actinomycetota</taxon>
        <taxon>Actinomycetes</taxon>
        <taxon>Propionibacteriales</taxon>
        <taxon>Propionibacteriaceae</taxon>
        <taxon>Propioniciclava</taxon>
    </lineage>
</organism>
<name>A0A4Q9KL96_PROTD</name>
<dbReference type="Proteomes" id="UP000291933">
    <property type="component" value="Unassembled WGS sequence"/>
</dbReference>
<reference evidence="1 2" key="1">
    <citation type="submission" date="2019-01" db="EMBL/GenBank/DDBJ databases">
        <title>Lactibacter flavus gen. nov., sp. nov., a novel bacterium of the family Propionibacteriaceae isolated from raw milk and dairy products.</title>
        <authorList>
            <person name="Huptas C."/>
            <person name="Wenning M."/>
            <person name="Breitenwieser F."/>
            <person name="Doll E."/>
            <person name="Von Neubeck M."/>
            <person name="Busse H.-J."/>
            <person name="Scherer S."/>
        </authorList>
    </citation>
    <scope>NUCLEOTIDE SEQUENCE [LARGE SCALE GENOMIC DNA]</scope>
    <source>
        <strain evidence="1 2">DSM 22130</strain>
    </source>
</reference>
<evidence type="ECO:0000313" key="1">
    <source>
        <dbReference type="EMBL" id="TBT95282.1"/>
    </source>
</evidence>
<comment type="caution">
    <text evidence="1">The sequence shown here is derived from an EMBL/GenBank/DDBJ whole genome shotgun (WGS) entry which is preliminary data.</text>
</comment>
<dbReference type="OrthoDB" id="291011at2"/>
<sequence length="571" mass="59087">MTTTVAGVASTVGYSWRDDGQMTAITLDGVAVATLGYDPAGELAGVTYPFGGLGGLTKQPSGALVGDAWTVNLANGASRTFTESLTRSQAGRVTASSWTDTGSPGSAVGWGYSYDQAGRLTQAVLAPAAGRAQTSFGYSFTPTGGCGADPQAGKNGSRTGSSIQTGAGTPQVTSYCYDQASRLTATTGANPIDPGTVSYDPHGNATRIGDQTWTYNAADQVTGTTVVSAGQQLGYTRDPSGRVVQRQATGPETATARYGFAGGDDSPDLLLDPAGQPVERYLSLPGGVLLTKPTTGAATRWAVPNLHGDTSILIGITNGAVTISGAGWINDPYGQPINPNTGQIDLAATPTTRTGTTTTDAWLGQHQRGFEHTTGLNQMLMGARTYLPSLGIFTATDPVEGGNDTTYTYPNDPINKQDLSGEKWWNWWRPISGLQVARRVLNHGTAFYSFNGPFVSAQGGVTCIKRCPSVSVSFGAGASAQKINKVARFVPGTMIGYQFGRPTNGLGFGAAACWHGLCLGASSGDEGWGTVNGFSPVFGIGTPGVQLWALGTFADERSGQGASPGRPMRVR</sequence>
<keyword evidence="2" id="KW-1185">Reference proteome</keyword>
<protein>
    <recommendedName>
        <fullName evidence="3">RHS repeat-associated core domain-containing protein</fullName>
    </recommendedName>
</protein>